<name>A0ABW5REJ0_9BACL</name>
<accession>A0ABW5REJ0</accession>
<evidence type="ECO:0000256" key="1">
    <source>
        <dbReference type="SAM" id="Phobius"/>
    </source>
</evidence>
<comment type="caution">
    <text evidence="2">The sequence shown here is derived from an EMBL/GenBank/DDBJ whole genome shotgun (WGS) entry which is preliminary data.</text>
</comment>
<keyword evidence="1" id="KW-0812">Transmembrane</keyword>
<keyword evidence="1" id="KW-0472">Membrane</keyword>
<dbReference type="RefSeq" id="WP_379930371.1">
    <property type="nucleotide sequence ID" value="NZ_JBHUMM010000043.1"/>
</dbReference>
<dbReference type="InterPro" id="IPR021522">
    <property type="entry name" value="MctB"/>
</dbReference>
<dbReference type="Pfam" id="PF11382">
    <property type="entry name" value="MctB"/>
    <property type="match status" value="1"/>
</dbReference>
<organism evidence="2 3">
    <name type="scientific">Marinicrinis sediminis</name>
    <dbReference type="NCBI Taxonomy" id="1652465"/>
    <lineage>
        <taxon>Bacteria</taxon>
        <taxon>Bacillati</taxon>
        <taxon>Bacillota</taxon>
        <taxon>Bacilli</taxon>
        <taxon>Bacillales</taxon>
        <taxon>Paenibacillaceae</taxon>
    </lineage>
</organism>
<feature type="transmembrane region" description="Helical" evidence="1">
    <location>
        <begin position="6"/>
        <end position="28"/>
    </location>
</feature>
<keyword evidence="1" id="KW-1133">Transmembrane helix</keyword>
<evidence type="ECO:0000313" key="2">
    <source>
        <dbReference type="EMBL" id="MFD2672809.1"/>
    </source>
</evidence>
<protein>
    <submittedName>
        <fullName evidence="2">Copper transporter</fullName>
    </submittedName>
</protein>
<proteinExistence type="predicted"/>
<dbReference type="Proteomes" id="UP001597497">
    <property type="component" value="Unassembled WGS sequence"/>
</dbReference>
<dbReference type="EMBL" id="JBHUMM010000043">
    <property type="protein sequence ID" value="MFD2672809.1"/>
    <property type="molecule type" value="Genomic_DNA"/>
</dbReference>
<gene>
    <name evidence="2" type="ORF">ACFSUC_14670</name>
</gene>
<evidence type="ECO:0000313" key="3">
    <source>
        <dbReference type="Proteomes" id="UP001597497"/>
    </source>
</evidence>
<sequence length="242" mass="27505">MIHTRYHAMTIISIFFALGIGIVIGGTLGQSWMRDTEHFVWREMLTQYEQERVTNAELHDRVEELKALSTQLIPRIKASKVLLLQPAGHPILEENTKRLLEEMGLDILVMEQESGIEAETVNGVESGVETSLETGMEAGPIIERLRAEGVQRPDLIVVYWEGTDDDPQKKSLTMEAWNEGIWGTRADGEETAPTQPRWMFVEPEDWKNAEAEQIGRLLLHMNELLEETTYASDHFADHPGIQ</sequence>
<keyword evidence="3" id="KW-1185">Reference proteome</keyword>
<reference evidence="3" key="1">
    <citation type="journal article" date="2019" name="Int. J. Syst. Evol. Microbiol.">
        <title>The Global Catalogue of Microorganisms (GCM) 10K type strain sequencing project: providing services to taxonomists for standard genome sequencing and annotation.</title>
        <authorList>
            <consortium name="The Broad Institute Genomics Platform"/>
            <consortium name="The Broad Institute Genome Sequencing Center for Infectious Disease"/>
            <person name="Wu L."/>
            <person name="Ma J."/>
        </authorList>
    </citation>
    <scope>NUCLEOTIDE SEQUENCE [LARGE SCALE GENOMIC DNA]</scope>
    <source>
        <strain evidence="3">KCTC 33676</strain>
    </source>
</reference>